<protein>
    <submittedName>
        <fullName evidence="4">Phytoene synthase</fullName>
    </submittedName>
</protein>
<evidence type="ECO:0000313" key="4">
    <source>
        <dbReference type="EMBL" id="MCP2162545.1"/>
    </source>
</evidence>
<dbReference type="RefSeq" id="WP_253656107.1">
    <property type="nucleotide sequence ID" value="NZ_BAAAOE010000002.1"/>
</dbReference>
<dbReference type="InterPro" id="IPR002060">
    <property type="entry name" value="Squ/phyt_synthse"/>
</dbReference>
<evidence type="ECO:0000256" key="3">
    <source>
        <dbReference type="SAM" id="MobiDB-lite"/>
    </source>
</evidence>
<dbReference type="InterPro" id="IPR008949">
    <property type="entry name" value="Isoprenoid_synthase_dom_sf"/>
</dbReference>
<dbReference type="PROSITE" id="PS01044">
    <property type="entry name" value="SQUALEN_PHYTOEN_SYN_1"/>
    <property type="match status" value="1"/>
</dbReference>
<dbReference type="PROSITE" id="PS01045">
    <property type="entry name" value="SQUALEN_PHYTOEN_SYN_2"/>
    <property type="match status" value="1"/>
</dbReference>
<dbReference type="InterPro" id="IPR044843">
    <property type="entry name" value="Trans_IPPS_bact-type"/>
</dbReference>
<dbReference type="EMBL" id="JAMTCG010000007">
    <property type="protein sequence ID" value="MCP2162545.1"/>
    <property type="molecule type" value="Genomic_DNA"/>
</dbReference>
<dbReference type="SFLD" id="SFLDG01212">
    <property type="entry name" value="Phytoene_synthase_like"/>
    <property type="match status" value="1"/>
</dbReference>
<dbReference type="InterPro" id="IPR033904">
    <property type="entry name" value="Trans_IPPS_HH"/>
</dbReference>
<name>A0ABT1H5N0_9NOCA</name>
<dbReference type="Pfam" id="PF00494">
    <property type="entry name" value="SQS_PSY"/>
    <property type="match status" value="1"/>
</dbReference>
<dbReference type="SFLD" id="SFLDG01018">
    <property type="entry name" value="Squalene/Phytoene_Synthase_Lik"/>
    <property type="match status" value="1"/>
</dbReference>
<keyword evidence="2" id="KW-0808">Transferase</keyword>
<dbReference type="PANTHER" id="PTHR31480">
    <property type="entry name" value="BIFUNCTIONAL LYCOPENE CYCLASE/PHYTOENE SYNTHASE"/>
    <property type="match status" value="1"/>
</dbReference>
<sequence length="344" mass="37599">MTRSSTLEVPDGPSPDDLHPADRARVERGYAIAERVTAEHGRTYHLGTRLLPAPRRRAVYALYGFARLVDDVVDVDPDSAVTDGVLDASESVWSVDGAEALDPTAVVNALDDSLRRALEARRTPGARLPEDADDRILALADTIVAFDIPEDHFRAFMTSMRMDLPGDPLFTTRYATFDELDVYMYGSASVIGLQMVPILGSSDPDAALPLAAALGEAFQLTNFIRDVGEDLDRGRIYLPTEELAAFGVDEDMLAHARRTGISPRPLQRGLAHCIAVTRARYRVAEPGIALLDRRSRPAIRAAFELYRDILEQVEAADHHVLGRRVVVGGPRRARRAAAAVVRGG</sequence>
<comment type="caution">
    <text evidence="4">The sequence shown here is derived from an EMBL/GenBank/DDBJ whole genome shotgun (WGS) entry which is preliminary data.</text>
</comment>
<evidence type="ECO:0000256" key="1">
    <source>
        <dbReference type="ARBA" id="ARBA00004684"/>
    </source>
</evidence>
<reference evidence="4 5" key="1">
    <citation type="submission" date="2022-06" db="EMBL/GenBank/DDBJ databases">
        <title>Genomic Encyclopedia of Archaeal and Bacterial Type Strains, Phase II (KMG-II): from individual species to whole genera.</title>
        <authorList>
            <person name="Goeker M."/>
        </authorList>
    </citation>
    <scope>NUCLEOTIDE SEQUENCE [LARGE SCALE GENOMIC DNA]</scope>
    <source>
        <strain evidence="4 5">DSM 45037</strain>
    </source>
</reference>
<dbReference type="CDD" id="cd00683">
    <property type="entry name" value="Trans_IPPS_HH"/>
    <property type="match status" value="1"/>
</dbReference>
<dbReference type="SFLD" id="SFLDS00005">
    <property type="entry name" value="Isoprenoid_Synthase_Type_I"/>
    <property type="match status" value="1"/>
</dbReference>
<gene>
    <name evidence="4" type="ORF">LX12_003753</name>
</gene>
<evidence type="ECO:0000313" key="5">
    <source>
        <dbReference type="Proteomes" id="UP001205740"/>
    </source>
</evidence>
<dbReference type="Gene3D" id="1.10.600.10">
    <property type="entry name" value="Farnesyl Diphosphate Synthase"/>
    <property type="match status" value="1"/>
</dbReference>
<keyword evidence="5" id="KW-1185">Reference proteome</keyword>
<comment type="pathway">
    <text evidence="1">Carotenoid biosynthesis; phytoene biosynthesis.</text>
</comment>
<accession>A0ABT1H5N0</accession>
<feature type="region of interest" description="Disordered" evidence="3">
    <location>
        <begin position="1"/>
        <end position="23"/>
    </location>
</feature>
<dbReference type="InterPro" id="IPR019845">
    <property type="entry name" value="Squalene/phytoene_synthase_CS"/>
</dbReference>
<evidence type="ECO:0000256" key="2">
    <source>
        <dbReference type="ARBA" id="ARBA00022679"/>
    </source>
</evidence>
<proteinExistence type="predicted"/>
<organism evidence="4 5">
    <name type="scientific">Williamsia serinedens</name>
    <dbReference type="NCBI Taxonomy" id="391736"/>
    <lineage>
        <taxon>Bacteria</taxon>
        <taxon>Bacillati</taxon>
        <taxon>Actinomycetota</taxon>
        <taxon>Actinomycetes</taxon>
        <taxon>Mycobacteriales</taxon>
        <taxon>Nocardiaceae</taxon>
        <taxon>Williamsia</taxon>
    </lineage>
</organism>
<dbReference type="SUPFAM" id="SSF48576">
    <property type="entry name" value="Terpenoid synthases"/>
    <property type="match status" value="1"/>
</dbReference>
<dbReference type="Proteomes" id="UP001205740">
    <property type="component" value="Unassembled WGS sequence"/>
</dbReference>